<evidence type="ECO:0000313" key="17">
    <source>
        <dbReference type="EMBL" id="SFJ01379.1"/>
    </source>
</evidence>
<feature type="binding site" evidence="14">
    <location>
        <position position="562"/>
    </location>
    <ligand>
        <name>Zn(2+)</name>
        <dbReference type="ChEBI" id="CHEBI:29105"/>
    </ligand>
</feature>
<keyword evidence="2 14" id="KW-0963">Cytoplasm</keyword>
<sequence>MKAAEIRRKYLEFFAEKGHKIEPSASLVPVDDPSLLWINSGVATLKKYFDGRLTPENPRIVNAQKAIRTNDIENVGYTARHHTFFEMLGNFSIGDYFKEDAITWAWEFLTSPKWLGLDPNRLHVTIHPKDDEAYQIWREKIGLPEERIVKLEDNFWDIGEGPSGPNSEIFFDRGEAFGSLDDPECYPGGENERFLEIWNLVFSQFNHNPDGTYTPLPNKNIDTGMGLERMASVMQDVPTNYDTDLFQPIIQATCARIGVKYGEDRETDIALKVIADHIRTLVFAIGDGVLPSNDGRGYVLRRLLRRAVRYGQKLGMNEPFLYELTGVVAEIMVDHYPEPAEKKDFIEKVIRGEEERFLETLADGLRILEEMMDEAKKAGRNTITGEEAFKLYDTYGFPIDLTEDVAGERGFKVDHAGFEKEMELQRERARAARQEVDSMKVQGGALADLEVESKFIGYHEWESVTEISAIIYEDQLVDLLGAGKKGLVILKETPFYAESGGQVADKGWIRTSEAELRVEDVQKGPRGEHVHHVVVEKGVIRQGEKVTATIDSHLRSQIVKNHTATHLLHKALKEVLGLHVNQAGSLVAPDRLRFDFTHIHAMSQEEISEVERRVNEQIWKNIQVETMIKPLEEAKAMGAMALFGEKYGSVVRVVRVGDYSLELCGGTHVRNTGEIGLFKIVSESGIGSGTRRIEAVTGKRAFEYLEEQVGILNQVAHLLKSSPHDLLDRIEQLQNRCKELARENESLKAKMSQAAASQLQNQVKEVAGVPVLVAQVEASDMNSLRKVLDDLRQKIKEGIIVLGAVAEEKVHLVAAVSPKYVAEGFHAGKLIKEVATQCGGGGGGRPDLAQAGGKQPDRLPQALQLVEEWVQKQAK</sequence>
<reference evidence="17 18" key="1">
    <citation type="submission" date="2016-10" db="EMBL/GenBank/DDBJ databases">
        <authorList>
            <person name="de Groot N.N."/>
        </authorList>
    </citation>
    <scope>NUCLEOTIDE SEQUENCE [LARGE SCALE GENOMIC DNA]</scope>
    <source>
        <strain evidence="17 18">DSM 44778</strain>
    </source>
</reference>
<feature type="coiled-coil region" evidence="15">
    <location>
        <begin position="415"/>
        <end position="442"/>
    </location>
</feature>
<dbReference type="SUPFAM" id="SSF101353">
    <property type="entry name" value="Putative anticodon-binding domain of alanyl-tRNA synthetase (AlaRS)"/>
    <property type="match status" value="1"/>
</dbReference>
<protein>
    <recommendedName>
        <fullName evidence="14">Alanine--tRNA ligase</fullName>
        <ecNumber evidence="14">6.1.1.7</ecNumber>
    </recommendedName>
    <alternativeName>
        <fullName evidence="14">Alanyl-tRNA synthetase</fullName>
        <shortName evidence="14">AlaRS</shortName>
    </alternativeName>
</protein>
<evidence type="ECO:0000313" key="18">
    <source>
        <dbReference type="Proteomes" id="UP000199545"/>
    </source>
</evidence>
<name>A0A1I3MWP9_9BACL</name>
<dbReference type="PRINTS" id="PR00980">
    <property type="entry name" value="TRNASYNTHALA"/>
</dbReference>
<feature type="domain" description="Alanyl-transfer RNA synthetases family profile" evidence="16">
    <location>
        <begin position="1"/>
        <end position="707"/>
    </location>
</feature>
<dbReference type="SMART" id="SM00863">
    <property type="entry name" value="tRNA_SAD"/>
    <property type="match status" value="1"/>
</dbReference>
<evidence type="ECO:0000256" key="5">
    <source>
        <dbReference type="ARBA" id="ARBA00022723"/>
    </source>
</evidence>
<dbReference type="Pfam" id="PF01411">
    <property type="entry name" value="tRNA-synt_2c"/>
    <property type="match status" value="1"/>
</dbReference>
<evidence type="ECO:0000256" key="14">
    <source>
        <dbReference type="HAMAP-Rule" id="MF_00036"/>
    </source>
</evidence>
<evidence type="ECO:0000256" key="15">
    <source>
        <dbReference type="SAM" id="Coils"/>
    </source>
</evidence>
<evidence type="ECO:0000256" key="4">
    <source>
        <dbReference type="ARBA" id="ARBA00022598"/>
    </source>
</evidence>
<dbReference type="FunFam" id="3.30.980.10:FF:000004">
    <property type="entry name" value="Alanine--tRNA ligase, cytoplasmic"/>
    <property type="match status" value="1"/>
</dbReference>
<dbReference type="GO" id="GO:0002161">
    <property type="term" value="F:aminoacyl-tRNA deacylase activity"/>
    <property type="evidence" value="ECO:0007669"/>
    <property type="project" value="TreeGrafter"/>
</dbReference>
<evidence type="ECO:0000256" key="3">
    <source>
        <dbReference type="ARBA" id="ARBA00022555"/>
    </source>
</evidence>
<dbReference type="Gene3D" id="3.30.54.20">
    <property type="match status" value="1"/>
</dbReference>
<comment type="domain">
    <text evidence="14">Consists of three domains; the N-terminal catalytic domain, the editing domain and the C-terminal C-Ala domain. The editing domain removes incorrectly charged amino acids, while the C-Ala domain, along with tRNA(Ala), serves as a bridge to cooperatively bring together the editing and aminoacylation centers thus stimulating deacylation of misacylated tRNAs.</text>
</comment>
<dbReference type="InterPro" id="IPR050058">
    <property type="entry name" value="Ala-tRNA_ligase"/>
</dbReference>
<evidence type="ECO:0000259" key="16">
    <source>
        <dbReference type="PROSITE" id="PS50860"/>
    </source>
</evidence>
<keyword evidence="11 14" id="KW-0030">Aminoacyl-tRNA synthetase</keyword>
<evidence type="ECO:0000256" key="8">
    <source>
        <dbReference type="ARBA" id="ARBA00022840"/>
    </source>
</evidence>
<dbReference type="GO" id="GO:0008270">
    <property type="term" value="F:zinc ion binding"/>
    <property type="evidence" value="ECO:0007669"/>
    <property type="project" value="UniProtKB-UniRule"/>
</dbReference>
<dbReference type="GO" id="GO:0005524">
    <property type="term" value="F:ATP binding"/>
    <property type="evidence" value="ECO:0007669"/>
    <property type="project" value="UniProtKB-UniRule"/>
</dbReference>
<dbReference type="Pfam" id="PF02272">
    <property type="entry name" value="DHHA1"/>
    <property type="match status" value="1"/>
</dbReference>
<dbReference type="CDD" id="cd00673">
    <property type="entry name" value="AlaRS_core"/>
    <property type="match status" value="1"/>
</dbReference>
<dbReference type="Pfam" id="PF07973">
    <property type="entry name" value="tRNA_SAD"/>
    <property type="match status" value="1"/>
</dbReference>
<feature type="binding site" evidence="14">
    <location>
        <position position="566"/>
    </location>
    <ligand>
        <name>Zn(2+)</name>
        <dbReference type="ChEBI" id="CHEBI:29105"/>
    </ligand>
</feature>
<dbReference type="InterPro" id="IPR018165">
    <property type="entry name" value="Ala-tRNA-synth_IIc_core"/>
</dbReference>
<dbReference type="FunFam" id="3.30.54.20:FF:000001">
    <property type="entry name" value="Alanine--tRNA ligase"/>
    <property type="match status" value="1"/>
</dbReference>
<dbReference type="InterPro" id="IPR018163">
    <property type="entry name" value="Thr/Ala-tRNA-synth_IIc_edit"/>
</dbReference>
<dbReference type="RefSeq" id="WP_093228630.1">
    <property type="nucleotide sequence ID" value="NZ_FORR01000003.1"/>
</dbReference>
<keyword evidence="18" id="KW-1185">Reference proteome</keyword>
<keyword evidence="4 14" id="KW-0436">Ligase</keyword>
<dbReference type="Gene3D" id="3.30.980.10">
    <property type="entry name" value="Threonyl-trna Synthetase, Chain A, domain 2"/>
    <property type="match status" value="1"/>
</dbReference>
<dbReference type="InterPro" id="IPR009000">
    <property type="entry name" value="Transl_B-barrel_sf"/>
</dbReference>
<dbReference type="OrthoDB" id="9803884at2"/>
<keyword evidence="8 14" id="KW-0067">ATP-binding</keyword>
<dbReference type="InterPro" id="IPR003156">
    <property type="entry name" value="DHHA1_dom"/>
</dbReference>
<dbReference type="GO" id="GO:0005829">
    <property type="term" value="C:cytosol"/>
    <property type="evidence" value="ECO:0007669"/>
    <property type="project" value="TreeGrafter"/>
</dbReference>
<gene>
    <name evidence="14" type="primary">alaS</name>
    <name evidence="17" type="ORF">SAMN05421852_103234</name>
</gene>
<dbReference type="Gene3D" id="6.10.250.550">
    <property type="match status" value="1"/>
</dbReference>
<dbReference type="InterPro" id="IPR045864">
    <property type="entry name" value="aa-tRNA-synth_II/BPL/LPL"/>
</dbReference>
<evidence type="ECO:0000256" key="10">
    <source>
        <dbReference type="ARBA" id="ARBA00022917"/>
    </source>
</evidence>
<evidence type="ECO:0000256" key="11">
    <source>
        <dbReference type="ARBA" id="ARBA00023146"/>
    </source>
</evidence>
<dbReference type="SUPFAM" id="SSF55186">
    <property type="entry name" value="ThrRS/AlaRS common domain"/>
    <property type="match status" value="1"/>
</dbReference>
<comment type="similarity">
    <text evidence="1 14">Belongs to the class-II aminoacyl-tRNA synthetase family.</text>
</comment>
<dbReference type="PROSITE" id="PS50860">
    <property type="entry name" value="AA_TRNA_LIGASE_II_ALA"/>
    <property type="match status" value="1"/>
</dbReference>
<dbReference type="InterPro" id="IPR018164">
    <property type="entry name" value="Ala-tRNA-synth_IIc_N"/>
</dbReference>
<dbReference type="EMBL" id="FORR01000003">
    <property type="protein sequence ID" value="SFJ01379.1"/>
    <property type="molecule type" value="Genomic_DNA"/>
</dbReference>
<keyword evidence="7 14" id="KW-0862">Zinc</keyword>
<evidence type="ECO:0000256" key="2">
    <source>
        <dbReference type="ARBA" id="ARBA00022490"/>
    </source>
</evidence>
<dbReference type="GO" id="GO:0016740">
    <property type="term" value="F:transferase activity"/>
    <property type="evidence" value="ECO:0007669"/>
    <property type="project" value="UniProtKB-ARBA"/>
</dbReference>
<comment type="subcellular location">
    <subcellularLocation>
        <location evidence="14">Cytoplasm</location>
    </subcellularLocation>
</comment>
<feature type="coiled-coil region" evidence="15">
    <location>
        <begin position="730"/>
        <end position="757"/>
    </location>
</feature>
<keyword evidence="9 14" id="KW-0694">RNA-binding</keyword>
<evidence type="ECO:0000256" key="9">
    <source>
        <dbReference type="ARBA" id="ARBA00022884"/>
    </source>
</evidence>
<dbReference type="EC" id="6.1.1.7" evidence="14"/>
<keyword evidence="3 14" id="KW-0820">tRNA-binding</keyword>
<dbReference type="InterPro" id="IPR023033">
    <property type="entry name" value="Ala_tRNA_ligase_euk/bac"/>
</dbReference>
<dbReference type="InterPro" id="IPR002318">
    <property type="entry name" value="Ala-tRNA-lgiase_IIc"/>
</dbReference>
<evidence type="ECO:0000256" key="13">
    <source>
        <dbReference type="ARBA" id="ARBA00048300"/>
    </source>
</evidence>
<dbReference type="HAMAP" id="MF_00036_B">
    <property type="entry name" value="Ala_tRNA_synth_B"/>
    <property type="match status" value="1"/>
</dbReference>
<dbReference type="Proteomes" id="UP000199545">
    <property type="component" value="Unassembled WGS sequence"/>
</dbReference>
<evidence type="ECO:0000256" key="7">
    <source>
        <dbReference type="ARBA" id="ARBA00022833"/>
    </source>
</evidence>
<evidence type="ECO:0000256" key="12">
    <source>
        <dbReference type="ARBA" id="ARBA00024779"/>
    </source>
</evidence>
<evidence type="ECO:0000256" key="1">
    <source>
        <dbReference type="ARBA" id="ARBA00008226"/>
    </source>
</evidence>
<evidence type="ECO:0000256" key="6">
    <source>
        <dbReference type="ARBA" id="ARBA00022741"/>
    </source>
</evidence>
<dbReference type="PANTHER" id="PTHR11777">
    <property type="entry name" value="ALANYL-TRNA SYNTHETASE"/>
    <property type="match status" value="1"/>
</dbReference>
<dbReference type="STRING" id="46223.SAMN05421852_103234"/>
<proteinExistence type="inferred from homology"/>
<dbReference type="GO" id="GO:0140096">
    <property type="term" value="F:catalytic activity, acting on a protein"/>
    <property type="evidence" value="ECO:0007669"/>
    <property type="project" value="UniProtKB-ARBA"/>
</dbReference>
<dbReference type="PANTHER" id="PTHR11777:SF9">
    <property type="entry name" value="ALANINE--TRNA LIGASE, CYTOPLASMIC"/>
    <property type="match status" value="1"/>
</dbReference>
<dbReference type="FunFam" id="3.10.310.40:FF:000001">
    <property type="entry name" value="Alanine--tRNA ligase"/>
    <property type="match status" value="1"/>
</dbReference>
<keyword evidence="15" id="KW-0175">Coiled coil</keyword>
<feature type="binding site" evidence="14">
    <location>
        <position position="668"/>
    </location>
    <ligand>
        <name>Zn(2+)</name>
        <dbReference type="ChEBI" id="CHEBI:29105"/>
    </ligand>
</feature>
<accession>A0A1I3MWP9</accession>
<keyword evidence="10 14" id="KW-0648">Protein biosynthesis</keyword>
<dbReference type="SUPFAM" id="SSF55681">
    <property type="entry name" value="Class II aaRS and biotin synthetases"/>
    <property type="match status" value="1"/>
</dbReference>
<comment type="catalytic activity">
    <reaction evidence="13 14">
        <text>tRNA(Ala) + L-alanine + ATP = L-alanyl-tRNA(Ala) + AMP + diphosphate</text>
        <dbReference type="Rhea" id="RHEA:12540"/>
        <dbReference type="Rhea" id="RHEA-COMP:9657"/>
        <dbReference type="Rhea" id="RHEA-COMP:9923"/>
        <dbReference type="ChEBI" id="CHEBI:30616"/>
        <dbReference type="ChEBI" id="CHEBI:33019"/>
        <dbReference type="ChEBI" id="CHEBI:57972"/>
        <dbReference type="ChEBI" id="CHEBI:78442"/>
        <dbReference type="ChEBI" id="CHEBI:78497"/>
        <dbReference type="ChEBI" id="CHEBI:456215"/>
        <dbReference type="EC" id="6.1.1.7"/>
    </reaction>
</comment>
<dbReference type="NCBIfam" id="TIGR00344">
    <property type="entry name" value="alaS"/>
    <property type="match status" value="1"/>
</dbReference>
<dbReference type="InterPro" id="IPR018162">
    <property type="entry name" value="Ala-tRNA-ligase_IIc_anticod-bd"/>
</dbReference>
<comment type="cofactor">
    <cofactor evidence="14">
        <name>Zn(2+)</name>
        <dbReference type="ChEBI" id="CHEBI:29105"/>
    </cofactor>
    <text evidence="14">Binds 1 zinc ion per subunit.</text>
</comment>
<dbReference type="Gene3D" id="3.30.930.10">
    <property type="entry name" value="Bira Bifunctional Protein, Domain 2"/>
    <property type="match status" value="1"/>
</dbReference>
<keyword evidence="5 14" id="KW-0479">Metal-binding</keyword>
<feature type="binding site" evidence="14">
    <location>
        <position position="664"/>
    </location>
    <ligand>
        <name>Zn(2+)</name>
        <dbReference type="ChEBI" id="CHEBI:29105"/>
    </ligand>
</feature>
<dbReference type="AlphaFoldDB" id="A0A1I3MWP9"/>
<dbReference type="SUPFAM" id="SSF50447">
    <property type="entry name" value="Translation proteins"/>
    <property type="match status" value="1"/>
</dbReference>
<dbReference type="Gene3D" id="2.40.30.130">
    <property type="match status" value="1"/>
</dbReference>
<organism evidence="17 18">
    <name type="scientific">Thermoflavimicrobium dichotomicum</name>
    <dbReference type="NCBI Taxonomy" id="46223"/>
    <lineage>
        <taxon>Bacteria</taxon>
        <taxon>Bacillati</taxon>
        <taxon>Bacillota</taxon>
        <taxon>Bacilli</taxon>
        <taxon>Bacillales</taxon>
        <taxon>Thermoactinomycetaceae</taxon>
        <taxon>Thermoflavimicrobium</taxon>
    </lineage>
</organism>
<dbReference type="InterPro" id="IPR012947">
    <property type="entry name" value="tRNA_SAD"/>
</dbReference>
<dbReference type="FunFam" id="3.30.930.10:FF:000046">
    <property type="entry name" value="Alanine--tRNA ligase"/>
    <property type="match status" value="1"/>
</dbReference>
<comment type="function">
    <text evidence="12 14">Catalyzes the attachment of alanine to tRNA(Ala) in a two-step reaction: alanine is first activated by ATP to form Ala-AMP and then transferred to the acceptor end of tRNA(Ala). Also edits incorrectly charged Ser-tRNA(Ala) and Gly-tRNA(Ala) via its editing domain.</text>
</comment>
<keyword evidence="6 14" id="KW-0547">Nucleotide-binding</keyword>
<dbReference type="Gene3D" id="3.10.310.40">
    <property type="match status" value="1"/>
</dbReference>
<dbReference type="GO" id="GO:0000049">
    <property type="term" value="F:tRNA binding"/>
    <property type="evidence" value="ECO:0007669"/>
    <property type="project" value="UniProtKB-KW"/>
</dbReference>
<dbReference type="GO" id="GO:0006419">
    <property type="term" value="P:alanyl-tRNA aminoacylation"/>
    <property type="evidence" value="ECO:0007669"/>
    <property type="project" value="UniProtKB-UniRule"/>
</dbReference>
<dbReference type="GO" id="GO:0004813">
    <property type="term" value="F:alanine-tRNA ligase activity"/>
    <property type="evidence" value="ECO:0007669"/>
    <property type="project" value="UniProtKB-UniRule"/>
</dbReference>
<dbReference type="FunFam" id="2.40.30.130:FF:000001">
    <property type="entry name" value="Alanine--tRNA ligase"/>
    <property type="match status" value="1"/>
</dbReference>